<accession>A0ABS1WYN9</accession>
<dbReference type="RefSeq" id="WP_203168159.1">
    <property type="nucleotide sequence ID" value="NZ_JAEVLS010000003.1"/>
</dbReference>
<sequence length="248" mass="26116">MSSKVVLITGANRGFGESIVEQSLARGHSVVATAPDPQALVERYRDHPAALPVALDVTDEAQAHAAAMAAVDRFGRIDVLINNAGYVLIGAVEEASGKEIEAIYRTNVFGVLAVARAVLPYMRRRRTGHVINVCSVGGDVAHAGCGVYCSTRSAVEALTEALAQELKPVGIHVTVVAPEHFHTNSLDPKSLSASSRNIQDYRTSAGAMRQLAAATQPTQASDPAKLAAALIDLLDTPNPPTRLHLSPS</sequence>
<protein>
    <submittedName>
        <fullName evidence="4">SDR family NAD(P)-dependent oxidoreductase</fullName>
    </submittedName>
</protein>
<organism evidence="4 5">
    <name type="scientific">Steroidobacter gossypii</name>
    <dbReference type="NCBI Taxonomy" id="2805490"/>
    <lineage>
        <taxon>Bacteria</taxon>
        <taxon>Pseudomonadati</taxon>
        <taxon>Pseudomonadota</taxon>
        <taxon>Gammaproteobacteria</taxon>
        <taxon>Steroidobacterales</taxon>
        <taxon>Steroidobacteraceae</taxon>
        <taxon>Steroidobacter</taxon>
    </lineage>
</organism>
<dbReference type="CDD" id="cd05374">
    <property type="entry name" value="17beta-HSD-like_SDR_c"/>
    <property type="match status" value="1"/>
</dbReference>
<gene>
    <name evidence="4" type="ORF">JM946_15255</name>
</gene>
<evidence type="ECO:0000313" key="5">
    <source>
        <dbReference type="Proteomes" id="UP000661077"/>
    </source>
</evidence>
<comment type="similarity">
    <text evidence="1 3">Belongs to the short-chain dehydrogenases/reductases (SDR) family.</text>
</comment>
<dbReference type="InterPro" id="IPR002347">
    <property type="entry name" value="SDR_fam"/>
</dbReference>
<dbReference type="InterPro" id="IPR036291">
    <property type="entry name" value="NAD(P)-bd_dom_sf"/>
</dbReference>
<keyword evidence="2" id="KW-0560">Oxidoreductase</keyword>
<dbReference type="PRINTS" id="PR00080">
    <property type="entry name" value="SDRFAMILY"/>
</dbReference>
<dbReference type="PRINTS" id="PR00081">
    <property type="entry name" value="GDHRDH"/>
</dbReference>
<proteinExistence type="inferred from homology"/>
<dbReference type="Pfam" id="PF00106">
    <property type="entry name" value="adh_short"/>
    <property type="match status" value="1"/>
</dbReference>
<reference evidence="4 5" key="1">
    <citation type="journal article" date="2021" name="Int. J. Syst. Evol. Microbiol.">
        <title>Steroidobacter gossypii sp. nov., isolated from soil of cotton cropping field.</title>
        <authorList>
            <person name="Huang R."/>
            <person name="Yang S."/>
            <person name="Zhen C."/>
            <person name="Liu W."/>
        </authorList>
    </citation>
    <scope>NUCLEOTIDE SEQUENCE [LARGE SCALE GENOMIC DNA]</scope>
    <source>
        <strain evidence="4 5">S1-65</strain>
    </source>
</reference>
<evidence type="ECO:0000256" key="3">
    <source>
        <dbReference type="RuleBase" id="RU000363"/>
    </source>
</evidence>
<dbReference type="InterPro" id="IPR051911">
    <property type="entry name" value="SDR_oxidoreductase"/>
</dbReference>
<name>A0ABS1WYN9_9GAMM</name>
<dbReference type="PANTHER" id="PTHR43976:SF16">
    <property type="entry name" value="SHORT-CHAIN DEHYDROGENASE_REDUCTASE FAMILY PROTEIN"/>
    <property type="match status" value="1"/>
</dbReference>
<evidence type="ECO:0000256" key="1">
    <source>
        <dbReference type="ARBA" id="ARBA00006484"/>
    </source>
</evidence>
<dbReference type="Proteomes" id="UP000661077">
    <property type="component" value="Unassembled WGS sequence"/>
</dbReference>
<keyword evidence="5" id="KW-1185">Reference proteome</keyword>
<evidence type="ECO:0000256" key="2">
    <source>
        <dbReference type="ARBA" id="ARBA00023002"/>
    </source>
</evidence>
<comment type="caution">
    <text evidence="4">The sequence shown here is derived from an EMBL/GenBank/DDBJ whole genome shotgun (WGS) entry which is preliminary data.</text>
</comment>
<dbReference type="PANTHER" id="PTHR43976">
    <property type="entry name" value="SHORT CHAIN DEHYDROGENASE"/>
    <property type="match status" value="1"/>
</dbReference>
<dbReference type="SUPFAM" id="SSF51735">
    <property type="entry name" value="NAD(P)-binding Rossmann-fold domains"/>
    <property type="match status" value="1"/>
</dbReference>
<dbReference type="EMBL" id="JAEVLS010000003">
    <property type="protein sequence ID" value="MBM0106090.1"/>
    <property type="molecule type" value="Genomic_DNA"/>
</dbReference>
<dbReference type="Gene3D" id="3.40.50.720">
    <property type="entry name" value="NAD(P)-binding Rossmann-like Domain"/>
    <property type="match status" value="1"/>
</dbReference>
<evidence type="ECO:0000313" key="4">
    <source>
        <dbReference type="EMBL" id="MBM0106090.1"/>
    </source>
</evidence>